<organism evidence="10 12">
    <name type="scientific">Medicago truncatula</name>
    <name type="common">Barrel medic</name>
    <name type="synonym">Medicago tribuloides</name>
    <dbReference type="NCBI Taxonomy" id="3880"/>
    <lineage>
        <taxon>Eukaryota</taxon>
        <taxon>Viridiplantae</taxon>
        <taxon>Streptophyta</taxon>
        <taxon>Embryophyta</taxon>
        <taxon>Tracheophyta</taxon>
        <taxon>Spermatophyta</taxon>
        <taxon>Magnoliopsida</taxon>
        <taxon>eudicotyledons</taxon>
        <taxon>Gunneridae</taxon>
        <taxon>Pentapetalae</taxon>
        <taxon>rosids</taxon>
        <taxon>fabids</taxon>
        <taxon>Fabales</taxon>
        <taxon>Fabaceae</taxon>
        <taxon>Papilionoideae</taxon>
        <taxon>50 kb inversion clade</taxon>
        <taxon>NPAAA clade</taxon>
        <taxon>Hologalegina</taxon>
        <taxon>IRL clade</taxon>
        <taxon>Trifolieae</taxon>
        <taxon>Medicago</taxon>
    </lineage>
</organism>
<evidence type="ECO:0000259" key="9">
    <source>
        <dbReference type="Pfam" id="PF08263"/>
    </source>
</evidence>
<dbReference type="InterPro" id="IPR001611">
    <property type="entry name" value="Leu-rich_rpt"/>
</dbReference>
<comment type="subcellular location">
    <subcellularLocation>
        <location evidence="1">Membrane</location>
    </subcellularLocation>
</comment>
<keyword evidence="4" id="KW-0677">Repeat</keyword>
<dbReference type="GO" id="GO:0004103">
    <property type="term" value="F:choline kinase activity"/>
    <property type="evidence" value="ECO:0000318"/>
    <property type="project" value="GO_Central"/>
</dbReference>
<evidence type="ECO:0000256" key="5">
    <source>
        <dbReference type="ARBA" id="ARBA00022989"/>
    </source>
</evidence>
<dbReference type="GO" id="GO:0006656">
    <property type="term" value="P:phosphatidylcholine biosynthetic process"/>
    <property type="evidence" value="ECO:0000318"/>
    <property type="project" value="GO_Central"/>
</dbReference>
<dbReference type="InterPro" id="IPR032675">
    <property type="entry name" value="LRR_dom_sf"/>
</dbReference>
<dbReference type="GO" id="GO:0005737">
    <property type="term" value="C:cytoplasm"/>
    <property type="evidence" value="ECO:0000318"/>
    <property type="project" value="GO_Central"/>
</dbReference>
<dbReference type="PANTHER" id="PTHR22603">
    <property type="entry name" value="CHOLINE/ETHANOALAMINE KINASE"/>
    <property type="match status" value="1"/>
</dbReference>
<evidence type="ECO:0000256" key="2">
    <source>
        <dbReference type="ARBA" id="ARBA00022614"/>
    </source>
</evidence>
<evidence type="ECO:0000256" key="8">
    <source>
        <dbReference type="SAM" id="Phobius"/>
    </source>
</evidence>
<reference evidence="11" key="3">
    <citation type="submission" date="2015-04" db="UniProtKB">
        <authorList>
            <consortium name="EnsemblPlants"/>
        </authorList>
    </citation>
    <scope>IDENTIFICATION</scope>
    <source>
        <strain evidence="11">cv. Jemalong A17</strain>
    </source>
</reference>
<dbReference type="GO" id="GO:0004305">
    <property type="term" value="F:ethanolamine kinase activity"/>
    <property type="evidence" value="ECO:0000318"/>
    <property type="project" value="GO_Central"/>
</dbReference>
<proteinExistence type="inferred from homology"/>
<keyword evidence="12" id="KW-1185">Reference proteome</keyword>
<evidence type="ECO:0000256" key="1">
    <source>
        <dbReference type="ARBA" id="ARBA00004370"/>
    </source>
</evidence>
<comment type="similarity">
    <text evidence="7">Belongs to the choline/ethanolamine kinase family.</text>
</comment>
<dbReference type="SUPFAM" id="SSF56112">
    <property type="entry name" value="Protein kinase-like (PK-like)"/>
    <property type="match status" value="1"/>
</dbReference>
<dbReference type="AlphaFoldDB" id="G7ZYM5"/>
<keyword evidence="5 8" id="KW-1133">Transmembrane helix</keyword>
<dbReference type="Pfam" id="PF08263">
    <property type="entry name" value="LRRNT_2"/>
    <property type="match status" value="1"/>
</dbReference>
<keyword evidence="6 8" id="KW-0472">Membrane</keyword>
<evidence type="ECO:0000256" key="4">
    <source>
        <dbReference type="ARBA" id="ARBA00022737"/>
    </source>
</evidence>
<dbReference type="InterPro" id="IPR011009">
    <property type="entry name" value="Kinase-like_dom_sf"/>
</dbReference>
<dbReference type="EnsemblPlants" id="KEH26030">
    <property type="protein sequence ID" value="KEH26030"/>
    <property type="gene ID" value="MTR_6g040230"/>
</dbReference>
<dbReference type="SMART" id="SM00369">
    <property type="entry name" value="LRR_TYP"/>
    <property type="match status" value="3"/>
</dbReference>
<evidence type="ECO:0000313" key="11">
    <source>
        <dbReference type="EnsemblPlants" id="KEH26030"/>
    </source>
</evidence>
<dbReference type="eggNOG" id="KOG2686">
    <property type="taxonomic scope" value="Eukaryota"/>
</dbReference>
<protein>
    <submittedName>
        <fullName evidence="10">Choline/ethanolamine kinase</fullName>
    </submittedName>
</protein>
<keyword evidence="2" id="KW-0433">Leucine-rich repeat</keyword>
<reference evidence="10 12" key="1">
    <citation type="journal article" date="2011" name="Nature">
        <title>The Medicago genome provides insight into the evolution of rhizobial symbioses.</title>
        <authorList>
            <person name="Young N.D."/>
            <person name="Debelle F."/>
            <person name="Oldroyd G.E."/>
            <person name="Geurts R."/>
            <person name="Cannon S.B."/>
            <person name="Udvardi M.K."/>
            <person name="Benedito V.A."/>
            <person name="Mayer K.F."/>
            <person name="Gouzy J."/>
            <person name="Schoof H."/>
            <person name="Van de Peer Y."/>
            <person name="Proost S."/>
            <person name="Cook D.R."/>
            <person name="Meyers B.C."/>
            <person name="Spannagl M."/>
            <person name="Cheung F."/>
            <person name="De Mita S."/>
            <person name="Krishnakumar V."/>
            <person name="Gundlach H."/>
            <person name="Zhou S."/>
            <person name="Mudge J."/>
            <person name="Bharti A.K."/>
            <person name="Murray J.D."/>
            <person name="Naoumkina M.A."/>
            <person name="Rosen B."/>
            <person name="Silverstein K.A."/>
            <person name="Tang H."/>
            <person name="Rombauts S."/>
            <person name="Zhao P.X."/>
            <person name="Zhou P."/>
            <person name="Barbe V."/>
            <person name="Bardou P."/>
            <person name="Bechner M."/>
            <person name="Bellec A."/>
            <person name="Berger A."/>
            <person name="Berges H."/>
            <person name="Bidwell S."/>
            <person name="Bisseling T."/>
            <person name="Choisne N."/>
            <person name="Couloux A."/>
            <person name="Denny R."/>
            <person name="Deshpande S."/>
            <person name="Dai X."/>
            <person name="Doyle J.J."/>
            <person name="Dudez A.M."/>
            <person name="Farmer A.D."/>
            <person name="Fouteau S."/>
            <person name="Franken C."/>
            <person name="Gibelin C."/>
            <person name="Gish J."/>
            <person name="Goldstein S."/>
            <person name="Gonzalez A.J."/>
            <person name="Green P.J."/>
            <person name="Hallab A."/>
            <person name="Hartog M."/>
            <person name="Hua A."/>
            <person name="Humphray S.J."/>
            <person name="Jeong D.H."/>
            <person name="Jing Y."/>
            <person name="Jocker A."/>
            <person name="Kenton S.M."/>
            <person name="Kim D.J."/>
            <person name="Klee K."/>
            <person name="Lai H."/>
            <person name="Lang C."/>
            <person name="Lin S."/>
            <person name="Macmil S.L."/>
            <person name="Magdelenat G."/>
            <person name="Matthews L."/>
            <person name="McCorrison J."/>
            <person name="Monaghan E.L."/>
            <person name="Mun J.H."/>
            <person name="Najar F.Z."/>
            <person name="Nicholson C."/>
            <person name="Noirot C."/>
            <person name="O'Bleness M."/>
            <person name="Paule C.R."/>
            <person name="Poulain J."/>
            <person name="Prion F."/>
            <person name="Qin B."/>
            <person name="Qu C."/>
            <person name="Retzel E.F."/>
            <person name="Riddle C."/>
            <person name="Sallet E."/>
            <person name="Samain S."/>
            <person name="Samson N."/>
            <person name="Sanders I."/>
            <person name="Saurat O."/>
            <person name="Scarpelli C."/>
            <person name="Schiex T."/>
            <person name="Segurens B."/>
            <person name="Severin A.J."/>
            <person name="Sherrier D.J."/>
            <person name="Shi R."/>
            <person name="Sims S."/>
            <person name="Singer S.R."/>
            <person name="Sinharoy S."/>
            <person name="Sterck L."/>
            <person name="Viollet A."/>
            <person name="Wang B.B."/>
            <person name="Wang K."/>
            <person name="Wang M."/>
            <person name="Wang X."/>
            <person name="Warfsmann J."/>
            <person name="Weissenbach J."/>
            <person name="White D.D."/>
            <person name="White J.D."/>
            <person name="Wiley G.B."/>
            <person name="Wincker P."/>
            <person name="Xing Y."/>
            <person name="Yang L."/>
            <person name="Yao Z."/>
            <person name="Ying F."/>
            <person name="Zhai J."/>
            <person name="Zhou L."/>
            <person name="Zuber A."/>
            <person name="Denarie J."/>
            <person name="Dixon R.A."/>
            <person name="May G.D."/>
            <person name="Schwartz D.C."/>
            <person name="Rogers J."/>
            <person name="Quetier F."/>
            <person name="Town C.D."/>
            <person name="Roe B.A."/>
        </authorList>
    </citation>
    <scope>NUCLEOTIDE SEQUENCE [LARGE SCALE GENOMIC DNA]</scope>
    <source>
        <strain evidence="10">A17</strain>
        <strain evidence="11 12">cv. Jemalong A17</strain>
    </source>
</reference>
<evidence type="ECO:0000256" key="6">
    <source>
        <dbReference type="ARBA" id="ARBA00023136"/>
    </source>
</evidence>
<evidence type="ECO:0000256" key="7">
    <source>
        <dbReference type="ARBA" id="ARBA00038211"/>
    </source>
</evidence>
<sequence length="496" mass="56977">MAKLYSWLFILSASIYYYFFTCLAVSSKKNLTTDEFSLLAFKSSITLDPYHILSNWSISTSASSFSSCNWVGVTCDEHHGRVNALNLSNMGLEGNISPQLGNLSFLVVLDLHGNSFHGELPHELFQLHNRLKMLDLSNNDFVGEIPKGIGDLTQLRFVNLQYNMLTGNILMFNNSSLQYLYLGYNNMTGILPTNICLGLPNLRSLYLYANDFSGMMPNVWRDCKELEELELSKNNFDKGRIPADIGKLTKLQSLYLAKNNLEASRITECNHTLSASDLRDPEISSLIASKMKEFHNLHMPGAKKAQIWQRMRKWLNHAKSLCSQKDIINFGLDNLDAELSMLRALLSEEYQEIGFCHNDLQYGNIMMDEETRSITLIDYEYSSYNPVAYDLANHFCEMAANYHTDTPHVLDYSKYPDLEERRRFIYTYLSSEGEKPSGAQVDQLANLVEKYTLANHLFWGLWGLISSYVNTIDFDYKEYSRQRFKQYHLKKPTLLA</sequence>
<dbReference type="InterPro" id="IPR013210">
    <property type="entry name" value="LRR_N_plant-typ"/>
</dbReference>
<gene>
    <name evidence="10" type="ordered locus">MTR_6g040230</name>
</gene>
<evidence type="ECO:0000313" key="10">
    <source>
        <dbReference type="EMBL" id="KEH26030.1"/>
    </source>
</evidence>
<keyword evidence="3 8" id="KW-0812">Transmembrane</keyword>
<dbReference type="Pfam" id="PF13855">
    <property type="entry name" value="LRR_8"/>
    <property type="match status" value="1"/>
</dbReference>
<dbReference type="PANTHER" id="PTHR22603:SF97">
    <property type="entry name" value="CHOLINE_ETHANOLAMINE KINASE"/>
    <property type="match status" value="1"/>
</dbReference>
<dbReference type="Gene3D" id="3.80.10.10">
    <property type="entry name" value="Ribonuclease Inhibitor"/>
    <property type="match status" value="2"/>
</dbReference>
<dbReference type="Pfam" id="PF01633">
    <property type="entry name" value="Choline_kinase"/>
    <property type="match status" value="1"/>
</dbReference>
<dbReference type="SUPFAM" id="SSF52058">
    <property type="entry name" value="L domain-like"/>
    <property type="match status" value="1"/>
</dbReference>
<name>G7ZYM5_MEDTR</name>
<dbReference type="FunFam" id="3.80.10.10:FF:000627">
    <property type="entry name" value="Probable leucine-rich repeat receptor-like protein kinase At2g33170"/>
    <property type="match status" value="1"/>
</dbReference>
<dbReference type="STRING" id="3880.G7ZYM5"/>
<accession>G7ZYM5</accession>
<dbReference type="InterPro" id="IPR003591">
    <property type="entry name" value="Leu-rich_rpt_typical-subtyp"/>
</dbReference>
<dbReference type="Proteomes" id="UP000002051">
    <property type="component" value="Chromosome 6"/>
</dbReference>
<dbReference type="GO" id="GO:0016020">
    <property type="term" value="C:membrane"/>
    <property type="evidence" value="ECO:0007669"/>
    <property type="project" value="UniProtKB-SubCell"/>
</dbReference>
<dbReference type="Pfam" id="PF00560">
    <property type="entry name" value="LRR_1"/>
    <property type="match status" value="3"/>
</dbReference>
<reference evidence="10 12" key="2">
    <citation type="journal article" date="2014" name="BMC Genomics">
        <title>An improved genome release (version Mt4.0) for the model legume Medicago truncatula.</title>
        <authorList>
            <person name="Tang H."/>
            <person name="Krishnakumar V."/>
            <person name="Bidwell S."/>
            <person name="Rosen B."/>
            <person name="Chan A."/>
            <person name="Zhou S."/>
            <person name="Gentzbittel L."/>
            <person name="Childs K.L."/>
            <person name="Yandell M."/>
            <person name="Gundlach H."/>
            <person name="Mayer K.F."/>
            <person name="Schwartz D.C."/>
            <person name="Town C.D."/>
        </authorList>
    </citation>
    <scope>GENOME REANNOTATION</scope>
    <source>
        <strain evidence="10">A17</strain>
        <strain evidence="11 12">cv. Jemalong A17</strain>
    </source>
</reference>
<keyword evidence="10" id="KW-0418">Kinase</keyword>
<evidence type="ECO:0000256" key="3">
    <source>
        <dbReference type="ARBA" id="ARBA00022692"/>
    </source>
</evidence>
<feature type="domain" description="Leucine-rich repeat-containing N-terminal plant-type" evidence="9">
    <location>
        <begin position="33"/>
        <end position="76"/>
    </location>
</feature>
<feature type="transmembrane region" description="Helical" evidence="8">
    <location>
        <begin position="6"/>
        <end position="25"/>
    </location>
</feature>
<dbReference type="GO" id="GO:0006646">
    <property type="term" value="P:phosphatidylethanolamine biosynthetic process"/>
    <property type="evidence" value="ECO:0000318"/>
    <property type="project" value="GO_Central"/>
</dbReference>
<keyword evidence="10" id="KW-0808">Transferase</keyword>
<dbReference type="CDD" id="cd05157">
    <property type="entry name" value="ETNK_euk"/>
    <property type="match status" value="1"/>
</dbReference>
<dbReference type="HOGENOM" id="CLU_550285_0_0_1"/>
<evidence type="ECO:0000313" key="12">
    <source>
        <dbReference type="Proteomes" id="UP000002051"/>
    </source>
</evidence>
<dbReference type="PaxDb" id="3880-AES84313"/>
<dbReference type="EMBL" id="CM001222">
    <property type="protein sequence ID" value="KEH26030.1"/>
    <property type="molecule type" value="Genomic_DNA"/>
</dbReference>
<dbReference type="Gene3D" id="3.90.1200.10">
    <property type="match status" value="1"/>
</dbReference>